<evidence type="ECO:0000313" key="2">
    <source>
        <dbReference type="Proteomes" id="UP001239522"/>
    </source>
</evidence>
<name>A0ABY9HK51_9ACTN</name>
<sequence length="109" mass="11911">MKSSLSGREQTGGPDELFALIHTIDSAALVLASKELRRRLDQATSIMWLWHVLHSAEGHPLWIALDDASHCLGAYLRGESLPAETQELRDLADEAAALNILIDEHTGDG</sequence>
<dbReference type="RefSeq" id="WP_306055441.1">
    <property type="nucleotide sequence ID" value="NZ_CP120997.1"/>
</dbReference>
<dbReference type="Proteomes" id="UP001239522">
    <property type="component" value="Chromosome"/>
</dbReference>
<reference evidence="1 2" key="1">
    <citation type="submission" date="2023-03" db="EMBL/GenBank/DDBJ databases">
        <title>Isolation and description of six Streptomyces strains from soil environments, able to metabolize different microbial glucans.</title>
        <authorList>
            <person name="Widen T."/>
            <person name="Larsbrink J."/>
        </authorList>
    </citation>
    <scope>NUCLEOTIDE SEQUENCE [LARGE SCALE GENOMIC DNA]</scope>
    <source>
        <strain evidence="1 2">Mut1</strain>
    </source>
</reference>
<keyword evidence="2" id="KW-1185">Reference proteome</keyword>
<gene>
    <name evidence="1" type="ORF">P8A18_16370</name>
</gene>
<dbReference type="EMBL" id="CP120997">
    <property type="protein sequence ID" value="WLQ34913.1"/>
    <property type="molecule type" value="Genomic_DNA"/>
</dbReference>
<evidence type="ECO:0000313" key="1">
    <source>
        <dbReference type="EMBL" id="WLQ34913.1"/>
    </source>
</evidence>
<protein>
    <submittedName>
        <fullName evidence="1">Uncharacterized protein</fullName>
    </submittedName>
</protein>
<accession>A0ABY9HK51</accession>
<organism evidence="1 2">
    <name type="scientific">Streptomyces castrisilvae</name>
    <dbReference type="NCBI Taxonomy" id="3033811"/>
    <lineage>
        <taxon>Bacteria</taxon>
        <taxon>Bacillati</taxon>
        <taxon>Actinomycetota</taxon>
        <taxon>Actinomycetes</taxon>
        <taxon>Kitasatosporales</taxon>
        <taxon>Streptomycetaceae</taxon>
        <taxon>Streptomyces</taxon>
    </lineage>
</organism>
<proteinExistence type="predicted"/>